<protein>
    <submittedName>
        <fullName evidence="1">27497_t:CDS:1</fullName>
    </submittedName>
</protein>
<name>A0ACA9N8E5_9GLOM</name>
<accession>A0ACA9N8E5</accession>
<reference evidence="1" key="1">
    <citation type="submission" date="2021-06" db="EMBL/GenBank/DDBJ databases">
        <authorList>
            <person name="Kallberg Y."/>
            <person name="Tangrot J."/>
            <person name="Rosling A."/>
        </authorList>
    </citation>
    <scope>NUCLEOTIDE SEQUENCE</scope>
    <source>
        <strain evidence="1">MA461A</strain>
    </source>
</reference>
<organism evidence="1 2">
    <name type="scientific">Racocetra persica</name>
    <dbReference type="NCBI Taxonomy" id="160502"/>
    <lineage>
        <taxon>Eukaryota</taxon>
        <taxon>Fungi</taxon>
        <taxon>Fungi incertae sedis</taxon>
        <taxon>Mucoromycota</taxon>
        <taxon>Glomeromycotina</taxon>
        <taxon>Glomeromycetes</taxon>
        <taxon>Diversisporales</taxon>
        <taxon>Gigasporaceae</taxon>
        <taxon>Racocetra</taxon>
    </lineage>
</organism>
<evidence type="ECO:0000313" key="2">
    <source>
        <dbReference type="Proteomes" id="UP000789920"/>
    </source>
</evidence>
<comment type="caution">
    <text evidence="1">The sequence shown here is derived from an EMBL/GenBank/DDBJ whole genome shotgun (WGS) entry which is preliminary data.</text>
</comment>
<evidence type="ECO:0000313" key="1">
    <source>
        <dbReference type="EMBL" id="CAG8632211.1"/>
    </source>
</evidence>
<dbReference type="EMBL" id="CAJVQC010011865">
    <property type="protein sequence ID" value="CAG8632211.1"/>
    <property type="molecule type" value="Genomic_DNA"/>
</dbReference>
<feature type="non-terminal residue" evidence="1">
    <location>
        <position position="74"/>
    </location>
</feature>
<dbReference type="Proteomes" id="UP000789920">
    <property type="component" value="Unassembled WGS sequence"/>
</dbReference>
<gene>
    <name evidence="1" type="ORF">RPERSI_LOCUS7159</name>
</gene>
<sequence>MPWVGLQHKTISDHFTFSNGYQVPKDRNVDLYIANLHGIDQIGGTFNGFRYVEKDSSATKLGEDYLTFGRGRHA</sequence>
<keyword evidence="2" id="KW-1185">Reference proteome</keyword>
<proteinExistence type="predicted"/>